<reference evidence="1" key="1">
    <citation type="journal article" date="2014" name="ISME J.">
        <title>Ecophysiology of Thioploca ingrica as revealed by the complete genome sequence supplemented with proteomic evidence.</title>
        <authorList>
            <person name="Kojima H."/>
            <person name="Ogura Y."/>
            <person name="Yamamoto N."/>
            <person name="Togashi T."/>
            <person name="Mori H."/>
            <person name="Watanabe T."/>
            <person name="Nemoto F."/>
            <person name="Kurokawa K."/>
            <person name="Hayashi T."/>
            <person name="Fukui M."/>
        </authorList>
    </citation>
    <scope>NUCLEOTIDE SEQUENCE [LARGE SCALE GENOMIC DNA]</scope>
</reference>
<sequence>MYKYDIKRLVISGLVLYFTLNNIQAATISYSGVDAQGNPFTSRITVIEQIENLFFLQIEGGMPDIDPQTKKPYLRTLRFNEPVNNPVYAIFSDPFLYVFAPAQVGYHKLVVDVNQIYVFLRQNQSQFQLDHLFRGGLFCDAQPCTNAEEAGLFCGEAVCQLKSETISFNTPVIYTYE</sequence>
<dbReference type="AlphaFoldDB" id="A0A090AAY1"/>
<dbReference type="KEGG" id="tig:THII_0401"/>
<keyword evidence="2" id="KW-1185">Reference proteome</keyword>
<name>A0A090AAY1_9GAMM</name>
<dbReference type="Proteomes" id="UP000031623">
    <property type="component" value="Chromosome"/>
</dbReference>
<dbReference type="STRING" id="40754.THII_0401"/>
<gene>
    <name evidence="1" type="ORF">THII_0401</name>
</gene>
<evidence type="ECO:0000313" key="2">
    <source>
        <dbReference type="Proteomes" id="UP000031623"/>
    </source>
</evidence>
<accession>A0A090AAY1</accession>
<organism evidence="1 2">
    <name type="scientific">Thioploca ingrica</name>
    <dbReference type="NCBI Taxonomy" id="40754"/>
    <lineage>
        <taxon>Bacteria</taxon>
        <taxon>Pseudomonadati</taxon>
        <taxon>Pseudomonadota</taxon>
        <taxon>Gammaproteobacteria</taxon>
        <taxon>Thiotrichales</taxon>
        <taxon>Thiotrichaceae</taxon>
        <taxon>Thioploca</taxon>
    </lineage>
</organism>
<evidence type="ECO:0000313" key="1">
    <source>
        <dbReference type="EMBL" id="BAP54698.1"/>
    </source>
</evidence>
<proteinExistence type="predicted"/>
<dbReference type="EMBL" id="AP014633">
    <property type="protein sequence ID" value="BAP54698.1"/>
    <property type="molecule type" value="Genomic_DNA"/>
</dbReference>
<dbReference type="HOGENOM" id="CLU_1517248_0_0_6"/>
<protein>
    <submittedName>
        <fullName evidence="1">Uncharacterized protein</fullName>
    </submittedName>
</protein>